<dbReference type="Pfam" id="PF00704">
    <property type="entry name" value="Glyco_hydro_18"/>
    <property type="match status" value="1"/>
</dbReference>
<dbReference type="SMART" id="SM00636">
    <property type="entry name" value="Glyco_18"/>
    <property type="match status" value="1"/>
</dbReference>
<dbReference type="FunFam" id="3.10.50.10:FF:000001">
    <property type="entry name" value="Chitinase 3-like 1"/>
    <property type="match status" value="1"/>
</dbReference>
<organism evidence="3 4">
    <name type="scientific">Betta splendens</name>
    <name type="common">Siamese fighting fish</name>
    <dbReference type="NCBI Taxonomy" id="158456"/>
    <lineage>
        <taxon>Eukaryota</taxon>
        <taxon>Metazoa</taxon>
        <taxon>Chordata</taxon>
        <taxon>Craniata</taxon>
        <taxon>Vertebrata</taxon>
        <taxon>Euteleostomi</taxon>
        <taxon>Actinopterygii</taxon>
        <taxon>Neopterygii</taxon>
        <taxon>Teleostei</taxon>
        <taxon>Neoteleostei</taxon>
        <taxon>Acanthomorphata</taxon>
        <taxon>Anabantaria</taxon>
        <taxon>Anabantiformes</taxon>
        <taxon>Anabantoidei</taxon>
        <taxon>Osphronemidae</taxon>
        <taxon>Betta</taxon>
    </lineage>
</organism>
<dbReference type="GO" id="GO:0005975">
    <property type="term" value="P:carbohydrate metabolic process"/>
    <property type="evidence" value="ECO:0007669"/>
    <property type="project" value="InterPro"/>
</dbReference>
<evidence type="ECO:0000256" key="1">
    <source>
        <dbReference type="ARBA" id="ARBA00023157"/>
    </source>
</evidence>
<dbReference type="GO" id="GO:0008061">
    <property type="term" value="F:chitin binding"/>
    <property type="evidence" value="ECO:0007669"/>
    <property type="project" value="InterPro"/>
</dbReference>
<dbReference type="InterPro" id="IPR011583">
    <property type="entry name" value="Chitinase_II/V-like_cat"/>
</dbReference>
<dbReference type="PROSITE" id="PS51910">
    <property type="entry name" value="GH18_2"/>
    <property type="match status" value="1"/>
</dbReference>
<feature type="domain" description="GH18" evidence="2">
    <location>
        <begin position="31"/>
        <end position="393"/>
    </location>
</feature>
<dbReference type="InterPro" id="IPR017853">
    <property type="entry name" value="GH"/>
</dbReference>
<dbReference type="RefSeq" id="XP_055366053.1">
    <property type="nucleotide sequence ID" value="XM_055510078.1"/>
</dbReference>
<gene>
    <name evidence="4" type="primary">LOC129604295</name>
</gene>
<dbReference type="GeneID" id="129604295"/>
<dbReference type="AlphaFoldDB" id="A0A9W2XW96"/>
<dbReference type="InterPro" id="IPR029070">
    <property type="entry name" value="Chitinase_insertion_sf"/>
</dbReference>
<evidence type="ECO:0000259" key="2">
    <source>
        <dbReference type="PROSITE" id="PS51910"/>
    </source>
</evidence>
<dbReference type="SUPFAM" id="SSF54556">
    <property type="entry name" value="Chitinase insertion domain"/>
    <property type="match status" value="1"/>
</dbReference>
<proteinExistence type="predicted"/>
<dbReference type="GO" id="GO:0005576">
    <property type="term" value="C:extracellular region"/>
    <property type="evidence" value="ECO:0007669"/>
    <property type="project" value="TreeGrafter"/>
</dbReference>
<dbReference type="SUPFAM" id="SSF51445">
    <property type="entry name" value="(Trans)glycosidases"/>
    <property type="match status" value="1"/>
</dbReference>
<dbReference type="PANTHER" id="PTHR11177:SF379">
    <property type="entry name" value="CHITINASE"/>
    <property type="match status" value="1"/>
</dbReference>
<sequence length="418" mass="46514">MLCELLSCANMSRLILTAGLCLMIISLASSSMLVCYFDRSAETRAAQGEFTISDIDPKLCTHIIYTSADISSTNELVPFNASDLIDYKSLNRLKTRNPQLKTLLSVGGVTFNIQKFSKMASTPTTRSTFIQSAVLQLRTFGFDGINVDWRFPGPGDKQAFTMLCEELLGAFEDEGIQTYRQRLILTASVSAEKAVISASYEVPQIATSLDYLLVLTFDFHGPWENVTGHHSPLYQGSQDTGNNIYLNTDYAMRFWQDQGAPAQKLIMGLAAYGRAFTLASSATGVGAPANGPGEEGCYTGENGFWAYYETCLYIQRGQIEWIAKQEVFFSVTEDQWVGFDTQSSLAIKVSYIKANNFGGAFVWSLDLDDFRGEFCNQGINPFIRFLSSELILGAQKVPEIMAWELSRYFKPTSTWQQI</sequence>
<evidence type="ECO:0000313" key="4">
    <source>
        <dbReference type="RefSeq" id="XP_055366053.1"/>
    </source>
</evidence>
<dbReference type="PANTHER" id="PTHR11177">
    <property type="entry name" value="CHITINASE"/>
    <property type="match status" value="1"/>
</dbReference>
<dbReference type="InterPro" id="IPR001223">
    <property type="entry name" value="Glyco_hydro18_cat"/>
</dbReference>
<keyword evidence="3" id="KW-1185">Reference proteome</keyword>
<keyword evidence="1" id="KW-1015">Disulfide bond</keyword>
<dbReference type="Gene3D" id="3.20.20.80">
    <property type="entry name" value="Glycosidases"/>
    <property type="match status" value="1"/>
</dbReference>
<evidence type="ECO:0000313" key="3">
    <source>
        <dbReference type="Proteomes" id="UP000515150"/>
    </source>
</evidence>
<reference evidence="4" key="1">
    <citation type="submission" date="2025-08" db="UniProtKB">
        <authorList>
            <consortium name="RefSeq"/>
        </authorList>
    </citation>
    <scope>IDENTIFICATION</scope>
</reference>
<dbReference type="KEGG" id="bspl:129604295"/>
<name>A0A9W2XW96_BETSP</name>
<protein>
    <submittedName>
        <fullName evidence="4">Acidic mammalian chitinase-like</fullName>
    </submittedName>
</protein>
<accession>A0A9W2XW96</accession>
<dbReference type="OrthoDB" id="76388at2759"/>
<dbReference type="Proteomes" id="UP000515150">
    <property type="component" value="Chromosome 7"/>
</dbReference>
<dbReference type="InterPro" id="IPR050314">
    <property type="entry name" value="Glycosyl_Hydrlase_18"/>
</dbReference>
<dbReference type="Gene3D" id="3.10.50.10">
    <property type="match status" value="1"/>
</dbReference>